<gene>
    <name evidence="7" type="ORF">ACFQXB_13670</name>
</gene>
<accession>A0ABW2UQH2</accession>
<sequence length="183" mass="19643">MIWLILGVLLWSGAHWFKRIAPAQRAAMGNGGKGAVAAAIAVGILLMVIGYRSMDYIHVYAPPTWGVHLTNLLMLAAVALLGAGHSRSRLRGRLRHPMLTGVILWSLSHLLVNGHLAAVILFGGLGLWAIVSIVVINRAEPAPARWHGGSLAGDVRLLIITLVLYAAIAGIHIWLGVWPFPGR</sequence>
<evidence type="ECO:0000256" key="4">
    <source>
        <dbReference type="ARBA" id="ARBA00023136"/>
    </source>
</evidence>
<evidence type="ECO:0000256" key="2">
    <source>
        <dbReference type="ARBA" id="ARBA00022692"/>
    </source>
</evidence>
<comment type="caution">
    <text evidence="7">The sequence shown here is derived from an EMBL/GenBank/DDBJ whole genome shotgun (WGS) entry which is preliminary data.</text>
</comment>
<keyword evidence="4 5" id="KW-0472">Membrane</keyword>
<reference evidence="8" key="1">
    <citation type="journal article" date="2019" name="Int. J. Syst. Evol. Microbiol.">
        <title>The Global Catalogue of Microorganisms (GCM) 10K type strain sequencing project: providing services to taxonomists for standard genome sequencing and annotation.</title>
        <authorList>
            <consortium name="The Broad Institute Genomics Platform"/>
            <consortium name="The Broad Institute Genome Sequencing Center for Infectious Disease"/>
            <person name="Wu L."/>
            <person name="Ma J."/>
        </authorList>
    </citation>
    <scope>NUCLEOTIDE SEQUENCE [LARGE SCALE GENOMIC DNA]</scope>
    <source>
        <strain evidence="8">CGMCC 1.12750</strain>
    </source>
</reference>
<feature type="transmembrane region" description="Helical" evidence="5">
    <location>
        <begin position="65"/>
        <end position="83"/>
    </location>
</feature>
<protein>
    <submittedName>
        <fullName evidence="7">NnrU family protein</fullName>
    </submittedName>
</protein>
<evidence type="ECO:0000313" key="7">
    <source>
        <dbReference type="EMBL" id="MFC7705243.1"/>
    </source>
</evidence>
<evidence type="ECO:0000313" key="8">
    <source>
        <dbReference type="Proteomes" id="UP001596516"/>
    </source>
</evidence>
<feature type="domain" description="NnrU" evidence="6">
    <location>
        <begin position="4"/>
        <end position="179"/>
    </location>
</feature>
<name>A0ABW2UQH2_9RHOB</name>
<evidence type="ECO:0000256" key="5">
    <source>
        <dbReference type="SAM" id="Phobius"/>
    </source>
</evidence>
<comment type="subcellular location">
    <subcellularLocation>
        <location evidence="1">Membrane</location>
        <topology evidence="1">Multi-pass membrane protein</topology>
    </subcellularLocation>
</comment>
<keyword evidence="8" id="KW-1185">Reference proteome</keyword>
<feature type="transmembrane region" description="Helical" evidence="5">
    <location>
        <begin position="35"/>
        <end position="53"/>
    </location>
</feature>
<organism evidence="7 8">
    <name type="scientific">Plastorhodobacter daqingensis</name>
    <dbReference type="NCBI Taxonomy" id="1387281"/>
    <lineage>
        <taxon>Bacteria</taxon>
        <taxon>Pseudomonadati</taxon>
        <taxon>Pseudomonadota</taxon>
        <taxon>Alphaproteobacteria</taxon>
        <taxon>Rhodobacterales</taxon>
        <taxon>Paracoccaceae</taxon>
        <taxon>Plastorhodobacter</taxon>
    </lineage>
</organism>
<dbReference type="EMBL" id="JBHTFQ010000007">
    <property type="protein sequence ID" value="MFC7705243.1"/>
    <property type="molecule type" value="Genomic_DNA"/>
</dbReference>
<evidence type="ECO:0000256" key="1">
    <source>
        <dbReference type="ARBA" id="ARBA00004141"/>
    </source>
</evidence>
<feature type="transmembrane region" description="Helical" evidence="5">
    <location>
        <begin position="103"/>
        <end position="136"/>
    </location>
</feature>
<proteinExistence type="predicted"/>
<evidence type="ECO:0000259" key="6">
    <source>
        <dbReference type="Pfam" id="PF07298"/>
    </source>
</evidence>
<keyword evidence="2 5" id="KW-0812">Transmembrane</keyword>
<dbReference type="RefSeq" id="WP_377404813.1">
    <property type="nucleotide sequence ID" value="NZ_JBHTFQ010000007.1"/>
</dbReference>
<dbReference type="InterPro" id="IPR009915">
    <property type="entry name" value="NnrU_dom"/>
</dbReference>
<dbReference type="Proteomes" id="UP001596516">
    <property type="component" value="Unassembled WGS sequence"/>
</dbReference>
<feature type="transmembrane region" description="Helical" evidence="5">
    <location>
        <begin position="157"/>
        <end position="177"/>
    </location>
</feature>
<keyword evidence="3 5" id="KW-1133">Transmembrane helix</keyword>
<dbReference type="Pfam" id="PF07298">
    <property type="entry name" value="NnrU"/>
    <property type="match status" value="1"/>
</dbReference>
<evidence type="ECO:0000256" key="3">
    <source>
        <dbReference type="ARBA" id="ARBA00022989"/>
    </source>
</evidence>